<dbReference type="PANTHER" id="PTHR43399:SF4">
    <property type="entry name" value="CELL WALL-ASSOCIATED PROTEASE"/>
    <property type="match status" value="1"/>
</dbReference>
<dbReference type="InterPro" id="IPR051048">
    <property type="entry name" value="Peptidase_S8/S53_subtilisin"/>
</dbReference>
<feature type="domain" description="Peptidase S8/S53" evidence="7">
    <location>
        <begin position="58"/>
        <end position="488"/>
    </location>
</feature>
<keyword evidence="9" id="KW-1185">Reference proteome</keyword>
<organism evidence="8 9">
    <name type="scientific">Emticicia agri</name>
    <dbReference type="NCBI Taxonomy" id="2492393"/>
    <lineage>
        <taxon>Bacteria</taxon>
        <taxon>Pseudomonadati</taxon>
        <taxon>Bacteroidota</taxon>
        <taxon>Cytophagia</taxon>
        <taxon>Cytophagales</taxon>
        <taxon>Leadbetterellaceae</taxon>
        <taxon>Emticicia</taxon>
    </lineage>
</organism>
<reference evidence="8 9" key="1">
    <citation type="submission" date="2019-02" db="EMBL/GenBank/DDBJ databases">
        <title>Bacterial novel species Emticicia sp. 17J42-9 isolated from soil.</title>
        <authorList>
            <person name="Jung H.-Y."/>
        </authorList>
    </citation>
    <scope>NUCLEOTIDE SEQUENCE [LARGE SCALE GENOMIC DNA]</scope>
    <source>
        <strain evidence="8 9">17J42-9</strain>
    </source>
</reference>
<dbReference type="Proteomes" id="UP000293162">
    <property type="component" value="Unassembled WGS sequence"/>
</dbReference>
<evidence type="ECO:0000259" key="7">
    <source>
        <dbReference type="Pfam" id="PF00082"/>
    </source>
</evidence>
<feature type="chain" id="PRO_5020608250" evidence="6">
    <location>
        <begin position="21"/>
        <end position="531"/>
    </location>
</feature>
<dbReference type="OrthoDB" id="9798386at2"/>
<feature type="active site" description="Charge relay system" evidence="5">
    <location>
        <position position="284"/>
    </location>
</feature>
<evidence type="ECO:0000256" key="3">
    <source>
        <dbReference type="ARBA" id="ARBA00022801"/>
    </source>
</evidence>
<keyword evidence="3 5" id="KW-0378">Hydrolase</keyword>
<dbReference type="InterPro" id="IPR015500">
    <property type="entry name" value="Peptidase_S8_subtilisin-rel"/>
</dbReference>
<evidence type="ECO:0000256" key="5">
    <source>
        <dbReference type="PROSITE-ProRule" id="PRU01240"/>
    </source>
</evidence>
<gene>
    <name evidence="8" type="ORF">EWM59_16010</name>
</gene>
<dbReference type="PANTHER" id="PTHR43399">
    <property type="entry name" value="SUBTILISIN-RELATED"/>
    <property type="match status" value="1"/>
</dbReference>
<sequence>MKKIIFAFCFSPFLFLQTNAQELKTKSNWQNLDFEKDGVRGMSVERAYQELLKGRTSKTVVVAVIDGGTDVNHEDLKDKIWVNTKEIAGNGKDDDKNGFIDDINGWDFLGGADGQDVNHEQVELTRLLKKYKDKFGKDPSKKLIRKNQVEYDLMGKLQKEYDEKRAEAEQYAPFYAQLYKNYTESETILKNHLKVETLTKEAISGIDENNVDRTVRAAKRTLEKFMELGATGNDIKEAVEHYESELKYNYNLDYNPRTVVGDKPDKLQYGEYGNNEVQGPDGMHGTHVAGIIGASRNNNLGIMGVADDVKLMIVRAVPDGDERDKDVANAIRYAADNGAQIINMSFGKPYSPEKKWVDDAVKYAQSKGVLLIAAAGNDNLDVDVDVHYPTGTYENKERAENWISVGALSWKNAPDAVAEFSNFGKQNVDVFAPGVDIYSTIPGSKYEEKSGTSMAAPATTGVAALLKSYFPELTAAQLKKIILESSVKVPDFRIYKPGSKEIIKFEDLSSTGGIVNAYNAVKMAKEMMKVE</sequence>
<keyword evidence="4 5" id="KW-0720">Serine protease</keyword>
<evidence type="ECO:0000313" key="8">
    <source>
        <dbReference type="EMBL" id="RYU94636.1"/>
    </source>
</evidence>
<comment type="caution">
    <text evidence="8">The sequence shown here is derived from an EMBL/GenBank/DDBJ whole genome shotgun (WGS) entry which is preliminary data.</text>
</comment>
<feature type="active site" description="Charge relay system" evidence="5">
    <location>
        <position position="66"/>
    </location>
</feature>
<keyword evidence="6" id="KW-0732">Signal</keyword>
<name>A0A4Q5LXP2_9BACT</name>
<dbReference type="InterPro" id="IPR000209">
    <property type="entry name" value="Peptidase_S8/S53_dom"/>
</dbReference>
<evidence type="ECO:0000313" key="9">
    <source>
        <dbReference type="Proteomes" id="UP000293162"/>
    </source>
</evidence>
<evidence type="ECO:0000256" key="4">
    <source>
        <dbReference type="ARBA" id="ARBA00022825"/>
    </source>
</evidence>
<proteinExistence type="inferred from homology"/>
<evidence type="ECO:0000256" key="1">
    <source>
        <dbReference type="ARBA" id="ARBA00011073"/>
    </source>
</evidence>
<dbReference type="PROSITE" id="PS51892">
    <property type="entry name" value="SUBTILASE"/>
    <property type="match status" value="1"/>
</dbReference>
<dbReference type="RefSeq" id="WP_130022241.1">
    <property type="nucleotide sequence ID" value="NZ_SEWF01000023.1"/>
</dbReference>
<dbReference type="GO" id="GO:0004252">
    <property type="term" value="F:serine-type endopeptidase activity"/>
    <property type="evidence" value="ECO:0007669"/>
    <property type="project" value="UniProtKB-UniRule"/>
</dbReference>
<feature type="active site" description="Charge relay system" evidence="5">
    <location>
        <position position="453"/>
    </location>
</feature>
<dbReference type="AlphaFoldDB" id="A0A4Q5LXP2"/>
<dbReference type="EMBL" id="SEWF01000023">
    <property type="protein sequence ID" value="RYU94636.1"/>
    <property type="molecule type" value="Genomic_DNA"/>
</dbReference>
<dbReference type="Gene3D" id="3.40.50.200">
    <property type="entry name" value="Peptidase S8/S53 domain"/>
    <property type="match status" value="2"/>
</dbReference>
<dbReference type="InterPro" id="IPR036852">
    <property type="entry name" value="Peptidase_S8/S53_dom_sf"/>
</dbReference>
<keyword evidence="2 5" id="KW-0645">Protease</keyword>
<evidence type="ECO:0000256" key="6">
    <source>
        <dbReference type="SAM" id="SignalP"/>
    </source>
</evidence>
<evidence type="ECO:0000256" key="2">
    <source>
        <dbReference type="ARBA" id="ARBA00022670"/>
    </source>
</evidence>
<dbReference type="SUPFAM" id="SSF52743">
    <property type="entry name" value="Subtilisin-like"/>
    <property type="match status" value="1"/>
</dbReference>
<accession>A0A4Q5LXP2</accession>
<dbReference type="PRINTS" id="PR00723">
    <property type="entry name" value="SUBTILISIN"/>
</dbReference>
<dbReference type="InterPro" id="IPR023828">
    <property type="entry name" value="Peptidase_S8_Ser-AS"/>
</dbReference>
<dbReference type="GO" id="GO:0006508">
    <property type="term" value="P:proteolysis"/>
    <property type="evidence" value="ECO:0007669"/>
    <property type="project" value="UniProtKB-KW"/>
</dbReference>
<feature type="signal peptide" evidence="6">
    <location>
        <begin position="1"/>
        <end position="20"/>
    </location>
</feature>
<dbReference type="PROSITE" id="PS00137">
    <property type="entry name" value="SUBTILASE_HIS"/>
    <property type="match status" value="1"/>
</dbReference>
<protein>
    <submittedName>
        <fullName evidence="8">Peptidase S8</fullName>
    </submittedName>
</protein>
<dbReference type="Pfam" id="PF00082">
    <property type="entry name" value="Peptidase_S8"/>
    <property type="match status" value="1"/>
</dbReference>
<dbReference type="CDD" id="cd07483">
    <property type="entry name" value="Peptidases_S8_Subtilisin_Novo-like"/>
    <property type="match status" value="1"/>
</dbReference>
<dbReference type="InterPro" id="IPR034080">
    <property type="entry name" value="Protease_P7-like_dom"/>
</dbReference>
<comment type="similarity">
    <text evidence="1 5">Belongs to the peptidase S8 family.</text>
</comment>
<dbReference type="InterPro" id="IPR022398">
    <property type="entry name" value="Peptidase_S8_His-AS"/>
</dbReference>
<dbReference type="PROSITE" id="PS00138">
    <property type="entry name" value="SUBTILASE_SER"/>
    <property type="match status" value="1"/>
</dbReference>